<organism evidence="2 3">
    <name type="scientific">Methanospirillum hungatei JF-1 (strain ATCC 27890 / DSM 864 / NBRC 100397 / JF-1)</name>
    <dbReference type="NCBI Taxonomy" id="323259"/>
    <lineage>
        <taxon>Archaea</taxon>
        <taxon>Methanobacteriati</taxon>
        <taxon>Methanobacteriota</taxon>
        <taxon>Stenosarchaea group</taxon>
        <taxon>Methanomicrobia</taxon>
        <taxon>Methanomicrobiales</taxon>
        <taxon>Methanospirillaceae</taxon>
        <taxon>Methanospirillum</taxon>
    </lineage>
</organism>
<proteinExistence type="predicted"/>
<reference evidence="3" key="1">
    <citation type="journal article" date="2016" name="Stand. Genomic Sci.">
        <title>Complete genome sequence of Methanospirillum hungatei type strain JF1.</title>
        <authorList>
            <person name="Gunsalus R.P."/>
            <person name="Cook L.E."/>
            <person name="Crable B."/>
            <person name="Rohlin L."/>
            <person name="McDonald E."/>
            <person name="Mouttaki H."/>
            <person name="Sieber J.R."/>
            <person name="Poweleit N."/>
            <person name="Zhou H."/>
            <person name="Lapidus A.L."/>
            <person name="Daligault H.E."/>
            <person name="Land M."/>
            <person name="Gilna P."/>
            <person name="Ivanova N."/>
            <person name="Kyrpides N."/>
            <person name="Culley D.E."/>
            <person name="McInerney M.J."/>
        </authorList>
    </citation>
    <scope>NUCLEOTIDE SEQUENCE [LARGE SCALE GENOMIC DNA]</scope>
    <source>
        <strain evidence="3">ATCC 27890 / DSM 864 / NBRC 100397 / JF-1</strain>
    </source>
</reference>
<dbReference type="SMART" id="SM00091">
    <property type="entry name" value="PAS"/>
    <property type="match status" value="2"/>
</dbReference>
<dbReference type="EnsemblBacteria" id="ABD41743">
    <property type="protein sequence ID" value="ABD41743"/>
    <property type="gene ID" value="Mhun_2035"/>
</dbReference>
<dbReference type="KEGG" id="mhu:Mhun_2035"/>
<dbReference type="STRING" id="323259.Mhun_2035"/>
<dbReference type="Proteomes" id="UP000001941">
    <property type="component" value="Chromosome"/>
</dbReference>
<dbReference type="InterPro" id="IPR035965">
    <property type="entry name" value="PAS-like_dom_sf"/>
</dbReference>
<dbReference type="eggNOG" id="arCOG03931">
    <property type="taxonomic scope" value="Archaea"/>
</dbReference>
<dbReference type="PROSITE" id="PS50112">
    <property type="entry name" value="PAS"/>
    <property type="match status" value="1"/>
</dbReference>
<dbReference type="Pfam" id="PF13426">
    <property type="entry name" value="PAS_9"/>
    <property type="match status" value="2"/>
</dbReference>
<dbReference type="InterPro" id="IPR000014">
    <property type="entry name" value="PAS"/>
</dbReference>
<dbReference type="HOGENOM" id="CLU_583450_0_0_2"/>
<name>Q2FMC9_METHJ</name>
<dbReference type="GO" id="GO:0006355">
    <property type="term" value="P:regulation of DNA-templated transcription"/>
    <property type="evidence" value="ECO:0007669"/>
    <property type="project" value="InterPro"/>
</dbReference>
<dbReference type="InParanoid" id="Q2FMC9"/>
<protein>
    <submittedName>
        <fullName evidence="2">PAS/PAC sensor protein</fullName>
    </submittedName>
</protein>
<dbReference type="EMBL" id="CP000254">
    <property type="protein sequence ID" value="ABD41743.1"/>
    <property type="molecule type" value="Genomic_DNA"/>
</dbReference>
<dbReference type="SUPFAM" id="SSF55785">
    <property type="entry name" value="PYP-like sensor domain (PAS domain)"/>
    <property type="match status" value="2"/>
</dbReference>
<sequence length="468" mass="54407">MLTGHYPRKLDTLEILGRVRKIEIGCAKKYMLVETVPVSSLIDISNDLIIILNEKWEVQYMNKSALIFFHQSDKTVIGKRIDFLHLEIFSSPEFIQGLKEFSFQKVKKMELEIHKNELSHWYEITIMNISIRPGSLFIAVIASNITETVVTRSKIMENEAMYRSLFEYAPIPINEVDFSQIKQYFDELKKIGLEDIRFYLDQYPDELIKCCNLVKVRHINIKSKNDYLITGGDYYNVMKYLTPLFTKETMNNLKELFVSLYEGLDYFYFPSSVITSNGKFRYFSNYVSDASPNNDLSRIYISYLDVTEQKTLQLQLLQNNKDLIGVTEEVIAHDAEIKIQIDDLKNQHDDAQNRTILYTQLLDATHIPVIIFDSSMIITWASTEMARLMGYSDNDLYGKNIRILFPDTNGFKQFYQFIVHNESTGKYGEFSILHQSGISLPVLWLHVENITLSDGKKTYATIVQKINS</sequence>
<evidence type="ECO:0000259" key="1">
    <source>
        <dbReference type="PROSITE" id="PS50112"/>
    </source>
</evidence>
<feature type="domain" description="PAS" evidence="1">
    <location>
        <begin position="354"/>
        <end position="407"/>
    </location>
</feature>
<accession>Q2FMC9</accession>
<evidence type="ECO:0000313" key="3">
    <source>
        <dbReference type="Proteomes" id="UP000001941"/>
    </source>
</evidence>
<gene>
    <name evidence="2" type="ordered locus">Mhun_2035</name>
</gene>
<dbReference type="Gene3D" id="3.30.450.20">
    <property type="entry name" value="PAS domain"/>
    <property type="match status" value="2"/>
</dbReference>
<evidence type="ECO:0000313" key="2">
    <source>
        <dbReference type="EMBL" id="ABD41743.1"/>
    </source>
</evidence>
<dbReference type="NCBIfam" id="TIGR00229">
    <property type="entry name" value="sensory_box"/>
    <property type="match status" value="1"/>
</dbReference>
<keyword evidence="3" id="KW-1185">Reference proteome</keyword>
<dbReference type="eggNOG" id="arCOG06192">
    <property type="taxonomic scope" value="Archaea"/>
</dbReference>
<dbReference type="CDD" id="cd00130">
    <property type="entry name" value="PAS"/>
    <property type="match status" value="1"/>
</dbReference>
<dbReference type="AlphaFoldDB" id="Q2FMC9"/>